<dbReference type="CDD" id="cd06550">
    <property type="entry name" value="TM_ABC_iron-siderophores_like"/>
    <property type="match status" value="1"/>
</dbReference>
<evidence type="ECO:0000313" key="11">
    <source>
        <dbReference type="EMBL" id="BBO33173.1"/>
    </source>
</evidence>
<dbReference type="GO" id="GO:0055085">
    <property type="term" value="P:transmembrane transport"/>
    <property type="evidence" value="ECO:0007669"/>
    <property type="project" value="InterPro"/>
</dbReference>
<dbReference type="SMART" id="SM00529">
    <property type="entry name" value="HTH_DTXR"/>
    <property type="match status" value="1"/>
</dbReference>
<dbReference type="InterPro" id="IPR022689">
    <property type="entry name" value="Iron_dep_repressor"/>
</dbReference>
<comment type="subcellular location">
    <subcellularLocation>
        <location evidence="1 8">Cell membrane</location>
        <topology evidence="1 8">Multi-pass membrane protein</topology>
    </subcellularLocation>
</comment>
<dbReference type="GO" id="GO:0043190">
    <property type="term" value="C:ATP-binding cassette (ABC) transporter complex"/>
    <property type="evidence" value="ECO:0007669"/>
    <property type="project" value="InterPro"/>
</dbReference>
<evidence type="ECO:0000256" key="1">
    <source>
        <dbReference type="ARBA" id="ARBA00004651"/>
    </source>
</evidence>
<evidence type="ECO:0000313" key="12">
    <source>
        <dbReference type="Proteomes" id="UP000326837"/>
    </source>
</evidence>
<dbReference type="InterPro" id="IPR037294">
    <property type="entry name" value="ABC_BtuC-like"/>
</dbReference>
<feature type="transmembrane region" description="Helical" evidence="9">
    <location>
        <begin position="158"/>
        <end position="177"/>
    </location>
</feature>
<keyword evidence="3 8" id="KW-0813">Transport</keyword>
<dbReference type="PANTHER" id="PTHR30477">
    <property type="entry name" value="ABC-TRANSPORTER METAL-BINDING PROTEIN"/>
    <property type="match status" value="1"/>
</dbReference>
<dbReference type="Pfam" id="PF00950">
    <property type="entry name" value="ABC-3"/>
    <property type="match status" value="1"/>
</dbReference>
<dbReference type="GO" id="GO:0046983">
    <property type="term" value="F:protein dimerization activity"/>
    <property type="evidence" value="ECO:0007669"/>
    <property type="project" value="InterPro"/>
</dbReference>
<dbReference type="GO" id="GO:0003700">
    <property type="term" value="F:DNA-binding transcription factor activity"/>
    <property type="evidence" value="ECO:0007669"/>
    <property type="project" value="InterPro"/>
</dbReference>
<accession>A0A5K7XG09</accession>
<evidence type="ECO:0000256" key="9">
    <source>
        <dbReference type="SAM" id="Phobius"/>
    </source>
</evidence>
<comment type="similarity">
    <text evidence="2 8">Belongs to the ABC-3 integral membrane protein family.</text>
</comment>
<feature type="transmembrane region" description="Helical" evidence="9">
    <location>
        <begin position="270"/>
        <end position="291"/>
    </location>
</feature>
<evidence type="ECO:0000259" key="10">
    <source>
        <dbReference type="Pfam" id="PF02742"/>
    </source>
</evidence>
<evidence type="ECO:0000256" key="4">
    <source>
        <dbReference type="ARBA" id="ARBA00022475"/>
    </source>
</evidence>
<proteinExistence type="inferred from homology"/>
<dbReference type="Gene3D" id="1.10.10.10">
    <property type="entry name" value="Winged helix-like DNA-binding domain superfamily/Winged helix DNA-binding domain"/>
    <property type="match status" value="1"/>
</dbReference>
<sequence length="437" mass="46192">MAHALIIASTFSDLWNPNGLWIVATAAATNCACALVGCYLVLRRMSLMGDALSHAVLPGLAVAFILSGAYDIGPLMIGAVAAGLLSTFLIQTLHQYARVPSDASMGVVFTGLFALGVVLIKKGIPPGVHFDIACVYQGTLELTPFDTVSLLGHEVPRAFAVTAGVFLLNAAIIGALWKEFKLSAFDPALATTMGFSASLLHYLLMALVAITAVASFEAVGSILVVAMLIIPPATAHLLSDRLAPMVLISLLVAIAAAILGYILGTLLNTNLAGMITVAAAGLFGLAVLFAPQHGVVSALARNLSVSLRVVREDLLAMLYRIEELGSPRRLAAAEASAAVGGGWLARLGLGGLVREGSVTRTGNRLDLTPAGREAARQLVRSHRLWETYLVKHLGLPLDHVHEPAHRVEHFIGDQMREQLQQELDAANKDPHGREIPE</sequence>
<evidence type="ECO:0000256" key="5">
    <source>
        <dbReference type="ARBA" id="ARBA00022692"/>
    </source>
</evidence>
<reference evidence="12" key="1">
    <citation type="submission" date="2019-10" db="EMBL/GenBank/DDBJ databases">
        <title>Lacipirellula parvula gen. nov., sp. nov., representing a lineage of planctomycetes widespread in freshwater anoxic habitats, and description of the family Lacipirellulaceae.</title>
        <authorList>
            <person name="Dedysh S.N."/>
            <person name="Kulichevskaya I.S."/>
            <person name="Beletsky A.V."/>
            <person name="Rakitin A.L."/>
            <person name="Mardanov A.V."/>
            <person name="Ivanova A.A."/>
            <person name="Saltykova V.X."/>
            <person name="Rijpstra W.I.C."/>
            <person name="Sinninghe Damste J.S."/>
            <person name="Ravin N.V."/>
        </authorList>
    </citation>
    <scope>NUCLEOTIDE SEQUENCE [LARGE SCALE GENOMIC DNA]</scope>
    <source>
        <strain evidence="12">PX69</strain>
    </source>
</reference>
<keyword evidence="4" id="KW-1003">Cell membrane</keyword>
<dbReference type="Gene3D" id="1.10.3470.10">
    <property type="entry name" value="ABC transporter involved in vitamin B12 uptake, BtuC"/>
    <property type="match status" value="1"/>
</dbReference>
<dbReference type="KEGG" id="lpav:PLANPX_2785"/>
<dbReference type="EMBL" id="AP021861">
    <property type="protein sequence ID" value="BBO33173.1"/>
    <property type="molecule type" value="Genomic_DNA"/>
</dbReference>
<evidence type="ECO:0000256" key="7">
    <source>
        <dbReference type="ARBA" id="ARBA00023136"/>
    </source>
</evidence>
<keyword evidence="5 8" id="KW-0812">Transmembrane</keyword>
<feature type="transmembrane region" description="Helical" evidence="9">
    <location>
        <begin position="218"/>
        <end position="238"/>
    </location>
</feature>
<dbReference type="GO" id="GO:0046914">
    <property type="term" value="F:transition metal ion binding"/>
    <property type="evidence" value="ECO:0007669"/>
    <property type="project" value="InterPro"/>
</dbReference>
<dbReference type="SUPFAM" id="SSF81345">
    <property type="entry name" value="ABC transporter involved in vitamin B12 uptake, BtuC"/>
    <property type="match status" value="1"/>
</dbReference>
<feature type="transmembrane region" description="Helical" evidence="9">
    <location>
        <begin position="49"/>
        <end position="66"/>
    </location>
</feature>
<feature type="transmembrane region" description="Helical" evidence="9">
    <location>
        <begin position="102"/>
        <end position="120"/>
    </location>
</feature>
<dbReference type="Pfam" id="PF02742">
    <property type="entry name" value="Fe_dep_repr_C"/>
    <property type="match status" value="1"/>
</dbReference>
<dbReference type="Proteomes" id="UP000326837">
    <property type="component" value="Chromosome"/>
</dbReference>
<keyword evidence="7 9" id="KW-0472">Membrane</keyword>
<dbReference type="InterPro" id="IPR001367">
    <property type="entry name" value="Fe_dep_repressor"/>
</dbReference>
<protein>
    <submittedName>
        <fullName evidence="11">Zinc ABC transporter</fullName>
    </submittedName>
</protein>
<dbReference type="RefSeq" id="WP_172992013.1">
    <property type="nucleotide sequence ID" value="NZ_AP021861.1"/>
</dbReference>
<dbReference type="AlphaFoldDB" id="A0A5K7XG09"/>
<keyword evidence="6 9" id="KW-1133">Transmembrane helix</keyword>
<name>A0A5K7XG09_9BACT</name>
<feature type="domain" description="Iron dependent repressor metal binding and dimerisation" evidence="10">
    <location>
        <begin position="368"/>
        <end position="437"/>
    </location>
</feature>
<dbReference type="GO" id="GO:0010043">
    <property type="term" value="P:response to zinc ion"/>
    <property type="evidence" value="ECO:0007669"/>
    <property type="project" value="TreeGrafter"/>
</dbReference>
<evidence type="ECO:0000256" key="8">
    <source>
        <dbReference type="RuleBase" id="RU003943"/>
    </source>
</evidence>
<feature type="transmembrane region" description="Helical" evidence="9">
    <location>
        <begin position="72"/>
        <end position="90"/>
    </location>
</feature>
<dbReference type="SUPFAM" id="SSF47979">
    <property type="entry name" value="Iron-dependent repressor protein, dimerization domain"/>
    <property type="match status" value="1"/>
</dbReference>
<organism evidence="11 12">
    <name type="scientific">Lacipirellula parvula</name>
    <dbReference type="NCBI Taxonomy" id="2650471"/>
    <lineage>
        <taxon>Bacteria</taxon>
        <taxon>Pseudomonadati</taxon>
        <taxon>Planctomycetota</taxon>
        <taxon>Planctomycetia</taxon>
        <taxon>Pirellulales</taxon>
        <taxon>Lacipirellulaceae</taxon>
        <taxon>Lacipirellula</taxon>
    </lineage>
</organism>
<evidence type="ECO:0000256" key="3">
    <source>
        <dbReference type="ARBA" id="ARBA00022448"/>
    </source>
</evidence>
<dbReference type="InterPro" id="IPR036421">
    <property type="entry name" value="Fe_dep_repressor_sf"/>
</dbReference>
<feature type="transmembrane region" description="Helical" evidence="9">
    <location>
        <begin position="20"/>
        <end position="42"/>
    </location>
</feature>
<evidence type="ECO:0000256" key="6">
    <source>
        <dbReference type="ARBA" id="ARBA00022989"/>
    </source>
</evidence>
<dbReference type="InterPro" id="IPR036388">
    <property type="entry name" value="WH-like_DNA-bd_sf"/>
</dbReference>
<gene>
    <name evidence="11" type="ORF">PLANPX_2785</name>
</gene>
<feature type="transmembrane region" description="Helical" evidence="9">
    <location>
        <begin position="245"/>
        <end position="264"/>
    </location>
</feature>
<dbReference type="PANTHER" id="PTHR30477:SF8">
    <property type="entry name" value="METAL TRANSPORT SYSTEM MEMBRANE PROTEIN CT_070-RELATED"/>
    <property type="match status" value="1"/>
</dbReference>
<evidence type="ECO:0000256" key="2">
    <source>
        <dbReference type="ARBA" id="ARBA00008034"/>
    </source>
</evidence>
<dbReference type="InterPro" id="IPR001626">
    <property type="entry name" value="ABC_TroCD"/>
</dbReference>
<keyword evidence="12" id="KW-1185">Reference proteome</keyword>